<dbReference type="Proteomes" id="UP000238358">
    <property type="component" value="Chromosome"/>
</dbReference>
<dbReference type="Gene3D" id="2.30.110.10">
    <property type="entry name" value="Electron Transport, Fmn-binding Protein, Chain A"/>
    <property type="match status" value="1"/>
</dbReference>
<dbReference type="InterPro" id="IPR036396">
    <property type="entry name" value="Cyt_P450_sf"/>
</dbReference>
<dbReference type="AlphaFoldDB" id="A0A2S0M432"/>
<dbReference type="SUPFAM" id="SSF48264">
    <property type="entry name" value="Cytochrome P450"/>
    <property type="match status" value="1"/>
</dbReference>
<proteinExistence type="predicted"/>
<dbReference type="GO" id="GO:0020037">
    <property type="term" value="F:heme binding"/>
    <property type="evidence" value="ECO:0007669"/>
    <property type="project" value="InterPro"/>
</dbReference>
<dbReference type="EMBL" id="CP027569">
    <property type="protein sequence ID" value="AVO26203.1"/>
    <property type="molecule type" value="Genomic_DNA"/>
</dbReference>
<sequence length="275" mass="30912">MGNTLCIYDGDVQTRQIACLVGSVLSMSAYAAYTETMNWDRYERIVFVMGPRQAMFSHFAAWQPALQHKKLAFLWNDFQNIYTERIAAAIQARLGRPLDVTAFVSAENWLDDTIRAAQTIQAREKGPVHDDGAVLQAMETFLAGHNTGVLSTGWGQEVHGTPIEYVYERGTFYFFSEGGRKFIYLYRNGHAAFSVCDAFTDARHLAGLQAEGTVRFIEPGDKEYGRIAALKGISQKRLVAMPVVLHVIALDVAQMTFVWSGFLRTGRSLRQTYLF</sequence>
<evidence type="ECO:0000313" key="2">
    <source>
        <dbReference type="EMBL" id="AVO26203.1"/>
    </source>
</evidence>
<name>A0A2S0M432_MEGEL</name>
<dbReference type="RefSeq" id="WP_027894812.1">
    <property type="nucleotide sequence ID" value="NZ_CP027569.1"/>
</dbReference>
<dbReference type="InterPro" id="IPR011576">
    <property type="entry name" value="Pyridox_Oxase_N"/>
</dbReference>
<evidence type="ECO:0000313" key="3">
    <source>
        <dbReference type="Proteomes" id="UP000238358"/>
    </source>
</evidence>
<evidence type="ECO:0000259" key="1">
    <source>
        <dbReference type="Pfam" id="PF01243"/>
    </source>
</evidence>
<dbReference type="GO" id="GO:0016705">
    <property type="term" value="F:oxidoreductase activity, acting on paired donors, with incorporation or reduction of molecular oxygen"/>
    <property type="evidence" value="ECO:0007669"/>
    <property type="project" value="InterPro"/>
</dbReference>
<dbReference type="GO" id="GO:0005506">
    <property type="term" value="F:iron ion binding"/>
    <property type="evidence" value="ECO:0007669"/>
    <property type="project" value="InterPro"/>
</dbReference>
<dbReference type="GO" id="GO:0004497">
    <property type="term" value="F:monooxygenase activity"/>
    <property type="evidence" value="ECO:0007669"/>
    <property type="project" value="InterPro"/>
</dbReference>
<gene>
    <name evidence="2" type="ORF">C6Y28_00380</name>
</gene>
<reference evidence="2 3" key="1">
    <citation type="journal article" date="2018" name="Genome Announc.">
        <title>Complete genomes of two Megasphaera elsdenii strains, NCIMB 702410 and ATCC 25940.</title>
        <authorList>
            <person name="Hatmaker E.A."/>
            <person name="O'Dell K."/>
            <person name="Riley L.A."/>
            <person name="Klingeman D.M."/>
            <person name="Guss A.M."/>
        </authorList>
    </citation>
    <scope>NUCLEOTIDE SEQUENCE [LARGE SCALE GENOMIC DNA]</scope>
    <source>
        <strain evidence="2 3">NCIMB702410</strain>
    </source>
</reference>
<dbReference type="OrthoDB" id="3255142at2"/>
<accession>A0A2S0M432</accession>
<dbReference type="SUPFAM" id="SSF50475">
    <property type="entry name" value="FMN-binding split barrel"/>
    <property type="match status" value="1"/>
</dbReference>
<dbReference type="Pfam" id="PF01243">
    <property type="entry name" value="PNPOx_N"/>
    <property type="match status" value="1"/>
</dbReference>
<protein>
    <submittedName>
        <fullName evidence="2">Pyridoxamine 5'-phosphate oxidase family protein</fullName>
    </submittedName>
</protein>
<feature type="domain" description="Pyridoxamine 5'-phosphate oxidase N-terminal" evidence="1">
    <location>
        <begin position="136"/>
        <end position="227"/>
    </location>
</feature>
<organism evidence="2 3">
    <name type="scientific">Megasphaera elsdenii</name>
    <dbReference type="NCBI Taxonomy" id="907"/>
    <lineage>
        <taxon>Bacteria</taxon>
        <taxon>Bacillati</taxon>
        <taxon>Bacillota</taxon>
        <taxon>Negativicutes</taxon>
        <taxon>Veillonellales</taxon>
        <taxon>Veillonellaceae</taxon>
        <taxon>Megasphaera</taxon>
    </lineage>
</organism>
<dbReference type="InterPro" id="IPR012349">
    <property type="entry name" value="Split_barrel_FMN-bd"/>
</dbReference>